<reference evidence="10" key="1">
    <citation type="submission" date="2016-04" db="EMBL/GenBank/DDBJ databases">
        <authorList>
            <person name="Evans L.H."/>
            <person name="Alamgir A."/>
            <person name="Owens N."/>
            <person name="Weber N.D."/>
            <person name="Virtaneva K."/>
            <person name="Barbian K."/>
            <person name="Babar A."/>
            <person name="Rosenke K."/>
        </authorList>
    </citation>
    <scope>NUCLEOTIDE SEQUENCE [LARGE SCALE GENOMIC DNA]</scope>
    <source>
        <strain evidence="10">CBS 101.48</strain>
    </source>
</reference>
<comment type="subcellular location">
    <subcellularLocation>
        <location evidence="1">Nucleus</location>
    </subcellularLocation>
</comment>
<keyword evidence="3" id="KW-0238">DNA-binding</keyword>
<sequence>MLLSIDDNASLLTIPWTRFDNNISSDKSDNAFTDPLYIKTLFDQDVYRILVTNLRYVWFERGDAASITKTASSHRLEITSDEQVKILMCSLQRCFLQPDNCDFVVSEKGQLLIEYKETNQGFTSLSWTFHCSPLETALVGNANNKALLDGPTVLYTHFISPLVAVTNSQWLDSKDEGALEEDVVSFSPSSQDQHTSRTQDDWLSQMSYVATEQTQDYDLLSPKMDPEEGSSQSPHNDLSSQALSTSPVKKLTDPEKELERRLKLESELSKKKELKKKKRRLF</sequence>
<dbReference type="InterPro" id="IPR038051">
    <property type="entry name" value="XRCC4-like_N_sf"/>
</dbReference>
<dbReference type="GO" id="GO:0006303">
    <property type="term" value="P:double-strand break repair via nonhomologous end joining"/>
    <property type="evidence" value="ECO:0007669"/>
    <property type="project" value="TreeGrafter"/>
</dbReference>
<keyword evidence="11" id="KW-1185">Reference proteome</keyword>
<evidence type="ECO:0000256" key="6">
    <source>
        <dbReference type="ARBA" id="ARBA00025747"/>
    </source>
</evidence>
<dbReference type="EMBL" id="LT554760">
    <property type="protein sequence ID" value="SAM07483.1"/>
    <property type="molecule type" value="Genomic_DNA"/>
</dbReference>
<dbReference type="Proteomes" id="UP000078561">
    <property type="component" value="Unassembled WGS sequence"/>
</dbReference>
<organism evidence="10">
    <name type="scientific">Absidia glauca</name>
    <name type="common">Pin mould</name>
    <dbReference type="NCBI Taxonomy" id="4829"/>
    <lineage>
        <taxon>Eukaryota</taxon>
        <taxon>Fungi</taxon>
        <taxon>Fungi incertae sedis</taxon>
        <taxon>Mucoromycota</taxon>
        <taxon>Mucoromycotina</taxon>
        <taxon>Mucoromycetes</taxon>
        <taxon>Mucorales</taxon>
        <taxon>Cunninghamellaceae</taxon>
        <taxon>Absidia</taxon>
    </lineage>
</organism>
<dbReference type="InParanoid" id="A0A163KEJ7"/>
<feature type="domain" description="XLF-like N-terminal" evidence="9">
    <location>
        <begin position="15"/>
        <end position="132"/>
    </location>
</feature>
<dbReference type="Pfam" id="PF09302">
    <property type="entry name" value="XLF"/>
    <property type="match status" value="1"/>
</dbReference>
<evidence type="ECO:0000256" key="4">
    <source>
        <dbReference type="ARBA" id="ARBA00023204"/>
    </source>
</evidence>
<gene>
    <name evidence="10" type="primary">ABSGL_13126.1 scaffold 13659</name>
</gene>
<evidence type="ECO:0000259" key="9">
    <source>
        <dbReference type="Pfam" id="PF09302"/>
    </source>
</evidence>
<dbReference type="CDD" id="cd22285">
    <property type="entry name" value="HD_XLF_N"/>
    <property type="match status" value="1"/>
</dbReference>
<keyword evidence="4" id="KW-0234">DNA repair</keyword>
<protein>
    <recommendedName>
        <fullName evidence="7">Non-homologous end-joining factor 1</fullName>
    </recommendedName>
</protein>
<dbReference type="InterPro" id="IPR052287">
    <property type="entry name" value="NHEJ_factor"/>
</dbReference>
<dbReference type="PANTHER" id="PTHR32235">
    <property type="entry name" value="NON-HOMOLOGOUS END-JOINING FACTOR 1"/>
    <property type="match status" value="1"/>
</dbReference>
<dbReference type="OrthoDB" id="2155935at2759"/>
<dbReference type="PANTHER" id="PTHR32235:SF1">
    <property type="entry name" value="NON-HOMOLOGOUS END-JOINING FACTOR 1"/>
    <property type="match status" value="1"/>
</dbReference>
<feature type="region of interest" description="Disordered" evidence="8">
    <location>
        <begin position="181"/>
        <end position="201"/>
    </location>
</feature>
<dbReference type="GO" id="GO:0045027">
    <property type="term" value="F:DNA end binding"/>
    <property type="evidence" value="ECO:0007669"/>
    <property type="project" value="TreeGrafter"/>
</dbReference>
<dbReference type="STRING" id="4829.A0A163KEJ7"/>
<comment type="similarity">
    <text evidence="6">Belongs to the XRCC4-XLF family. XLF subfamily.</text>
</comment>
<feature type="compositionally biased region" description="Polar residues" evidence="8">
    <location>
        <begin position="229"/>
        <end position="247"/>
    </location>
</feature>
<proteinExistence type="inferred from homology"/>
<name>A0A163KEJ7_ABSGL</name>
<dbReference type="GO" id="GO:0032807">
    <property type="term" value="C:DNA ligase IV complex"/>
    <property type="evidence" value="ECO:0007669"/>
    <property type="project" value="TreeGrafter"/>
</dbReference>
<feature type="region of interest" description="Disordered" evidence="8">
    <location>
        <begin position="220"/>
        <end position="259"/>
    </location>
</feature>
<evidence type="ECO:0000256" key="3">
    <source>
        <dbReference type="ARBA" id="ARBA00023125"/>
    </source>
</evidence>
<evidence type="ECO:0000256" key="7">
    <source>
        <dbReference type="ARBA" id="ARBA00044529"/>
    </source>
</evidence>
<accession>A0A163KEJ7</accession>
<evidence type="ECO:0000313" key="11">
    <source>
        <dbReference type="Proteomes" id="UP000078561"/>
    </source>
</evidence>
<dbReference type="InterPro" id="IPR015381">
    <property type="entry name" value="XLF-like_N"/>
</dbReference>
<evidence type="ECO:0000256" key="2">
    <source>
        <dbReference type="ARBA" id="ARBA00022763"/>
    </source>
</evidence>
<feature type="compositionally biased region" description="Basic and acidic residues" evidence="8">
    <location>
        <begin position="250"/>
        <end position="259"/>
    </location>
</feature>
<keyword evidence="2" id="KW-0227">DNA damage</keyword>
<keyword evidence="5" id="KW-0539">Nucleus</keyword>
<evidence type="ECO:0000313" key="10">
    <source>
        <dbReference type="EMBL" id="SAM07483.1"/>
    </source>
</evidence>
<dbReference type="Gene3D" id="2.170.210.10">
    <property type="entry name" value="DNA double-strand break repair and VJ recombination XRCC4, N-terminal"/>
    <property type="match status" value="1"/>
</dbReference>
<evidence type="ECO:0000256" key="5">
    <source>
        <dbReference type="ARBA" id="ARBA00023242"/>
    </source>
</evidence>
<evidence type="ECO:0000256" key="1">
    <source>
        <dbReference type="ARBA" id="ARBA00004123"/>
    </source>
</evidence>
<evidence type="ECO:0000256" key="8">
    <source>
        <dbReference type="SAM" id="MobiDB-lite"/>
    </source>
</evidence>
<dbReference type="AlphaFoldDB" id="A0A163KEJ7"/>